<feature type="domain" description="EamA" evidence="2">
    <location>
        <begin position="166"/>
        <end position="271"/>
    </location>
</feature>
<dbReference type="OrthoDB" id="8479066at2"/>
<keyword evidence="1" id="KW-0812">Transmembrane</keyword>
<evidence type="ECO:0000259" key="2">
    <source>
        <dbReference type="Pfam" id="PF00892"/>
    </source>
</evidence>
<dbReference type="AlphaFoldDB" id="A0A4R6M5M6"/>
<feature type="transmembrane region" description="Helical" evidence="1">
    <location>
        <begin position="131"/>
        <end position="149"/>
    </location>
</feature>
<evidence type="ECO:0000313" key="4">
    <source>
        <dbReference type="Proteomes" id="UP000294656"/>
    </source>
</evidence>
<feature type="transmembrane region" description="Helical" evidence="1">
    <location>
        <begin position="161"/>
        <end position="183"/>
    </location>
</feature>
<organism evidence="3 4">
    <name type="scientific">Marinomonas balearica</name>
    <dbReference type="NCBI Taxonomy" id="491947"/>
    <lineage>
        <taxon>Bacteria</taxon>
        <taxon>Pseudomonadati</taxon>
        <taxon>Pseudomonadota</taxon>
        <taxon>Gammaproteobacteria</taxon>
        <taxon>Oceanospirillales</taxon>
        <taxon>Oceanospirillaceae</taxon>
        <taxon>Marinomonas</taxon>
    </lineage>
</organism>
<dbReference type="PANTHER" id="PTHR22911">
    <property type="entry name" value="ACYL-MALONYL CONDENSING ENZYME-RELATED"/>
    <property type="match status" value="1"/>
</dbReference>
<keyword evidence="1" id="KW-1133">Transmembrane helix</keyword>
<proteinExistence type="predicted"/>
<evidence type="ECO:0000256" key="1">
    <source>
        <dbReference type="SAM" id="Phobius"/>
    </source>
</evidence>
<comment type="caution">
    <text evidence="3">The sequence shown here is derived from an EMBL/GenBank/DDBJ whole genome shotgun (WGS) entry which is preliminary data.</text>
</comment>
<feature type="transmembrane region" description="Helical" evidence="1">
    <location>
        <begin position="7"/>
        <end position="29"/>
    </location>
</feature>
<dbReference type="GO" id="GO:0016020">
    <property type="term" value="C:membrane"/>
    <property type="evidence" value="ECO:0007669"/>
    <property type="project" value="InterPro"/>
</dbReference>
<dbReference type="RefSeq" id="WP_133504927.1">
    <property type="nucleotide sequence ID" value="NZ_SNXC01000015.1"/>
</dbReference>
<feature type="transmembrane region" description="Helical" evidence="1">
    <location>
        <begin position="195"/>
        <end position="213"/>
    </location>
</feature>
<dbReference type="PANTHER" id="PTHR22911:SF134">
    <property type="entry name" value="DMT FAMILY TRANSPORTER"/>
    <property type="match status" value="1"/>
</dbReference>
<reference evidence="3 4" key="1">
    <citation type="submission" date="2019-03" db="EMBL/GenBank/DDBJ databases">
        <title>Genomic Encyclopedia of Type Strains, Phase III (KMG-III): the genomes of soil and plant-associated and newly described type strains.</title>
        <authorList>
            <person name="Whitman W."/>
        </authorList>
    </citation>
    <scope>NUCLEOTIDE SEQUENCE [LARGE SCALE GENOMIC DNA]</scope>
    <source>
        <strain evidence="3 4">CECT 7378</strain>
    </source>
</reference>
<keyword evidence="1" id="KW-0472">Membrane</keyword>
<keyword evidence="4" id="KW-1185">Reference proteome</keyword>
<dbReference type="EMBL" id="SNXC01000015">
    <property type="protein sequence ID" value="TDO95860.1"/>
    <property type="molecule type" value="Genomic_DNA"/>
</dbReference>
<gene>
    <name evidence="3" type="ORF">DFP79_3218</name>
</gene>
<protein>
    <submittedName>
        <fullName evidence="3">EamA-like transporter family protein</fullName>
    </submittedName>
</protein>
<feature type="transmembrane region" description="Helical" evidence="1">
    <location>
        <begin position="101"/>
        <end position="122"/>
    </location>
</feature>
<sequence length="330" mass="36573">MPDAKRMFFLGLVFSAITVFFWGMLPIALKLSTGFSDAITLTWVRFLFAAVVILVWQWRQRRLSEFTRLTRSEWFRLLAAGTLLITNYTTFVVSLDYMHPGAAQLSFQLAPLFLALGGFLFLKERIYWQQWACFAFILIGMAIFFHPVVEQSFSGNSALSGSMGVGFIIVQASSMAWTSYALIQKSLFKKLSSSNILLAIYIYASIVMLPFATPSHLQTLSTQDTLIVAFCCLNTLIAYGAFSQAMRYWQTVQVSAAVALTPIAAFILTEICVSIGLWKGIIRSANADLLSLIGIGLVVCSAILVQFISANLANKALKKNQQTEPELTAS</sequence>
<feature type="transmembrane region" description="Helical" evidence="1">
    <location>
        <begin position="289"/>
        <end position="313"/>
    </location>
</feature>
<feature type="domain" description="EamA" evidence="2">
    <location>
        <begin position="10"/>
        <end position="144"/>
    </location>
</feature>
<dbReference type="SUPFAM" id="SSF103481">
    <property type="entry name" value="Multidrug resistance efflux transporter EmrE"/>
    <property type="match status" value="1"/>
</dbReference>
<name>A0A4R6M5M6_9GAMM</name>
<feature type="transmembrane region" description="Helical" evidence="1">
    <location>
        <begin position="77"/>
        <end position="95"/>
    </location>
</feature>
<dbReference type="InterPro" id="IPR037185">
    <property type="entry name" value="EmrE-like"/>
</dbReference>
<evidence type="ECO:0000313" key="3">
    <source>
        <dbReference type="EMBL" id="TDO95860.1"/>
    </source>
</evidence>
<feature type="transmembrane region" description="Helical" evidence="1">
    <location>
        <begin position="254"/>
        <end position="277"/>
    </location>
</feature>
<accession>A0A4R6M5M6</accession>
<dbReference type="InterPro" id="IPR000620">
    <property type="entry name" value="EamA_dom"/>
</dbReference>
<feature type="transmembrane region" description="Helical" evidence="1">
    <location>
        <begin position="225"/>
        <end position="242"/>
    </location>
</feature>
<dbReference type="Gene3D" id="1.10.3730.20">
    <property type="match status" value="1"/>
</dbReference>
<dbReference type="Proteomes" id="UP000294656">
    <property type="component" value="Unassembled WGS sequence"/>
</dbReference>
<feature type="transmembrane region" description="Helical" evidence="1">
    <location>
        <begin position="35"/>
        <end position="56"/>
    </location>
</feature>
<dbReference type="Pfam" id="PF00892">
    <property type="entry name" value="EamA"/>
    <property type="match status" value="2"/>
</dbReference>